<name>A0A0S7XNM0_9BACT</name>
<proteinExistence type="predicted"/>
<comment type="caution">
    <text evidence="2">The sequence shown here is derived from an EMBL/GenBank/DDBJ whole genome shotgun (WGS) entry which is preliminary data.</text>
</comment>
<gene>
    <name evidence="2" type="ORF">AMK68_02415</name>
</gene>
<protein>
    <submittedName>
        <fullName evidence="2">Uncharacterized protein</fullName>
    </submittedName>
</protein>
<organism evidence="2 3">
    <name type="scientific">candidate division KD3-62 bacterium DG_56</name>
    <dbReference type="NCBI Taxonomy" id="1704032"/>
    <lineage>
        <taxon>Bacteria</taxon>
        <taxon>candidate division KD3-62</taxon>
    </lineage>
</organism>
<evidence type="ECO:0000313" key="2">
    <source>
        <dbReference type="EMBL" id="KPJ64097.1"/>
    </source>
</evidence>
<evidence type="ECO:0000313" key="3">
    <source>
        <dbReference type="Proteomes" id="UP000052020"/>
    </source>
</evidence>
<dbReference type="Proteomes" id="UP000052020">
    <property type="component" value="Unassembled WGS sequence"/>
</dbReference>
<dbReference type="EMBL" id="LIZY01000043">
    <property type="protein sequence ID" value="KPJ64097.1"/>
    <property type="molecule type" value="Genomic_DNA"/>
</dbReference>
<accession>A0A0S7XNM0</accession>
<feature type="region of interest" description="Disordered" evidence="1">
    <location>
        <begin position="28"/>
        <end position="51"/>
    </location>
</feature>
<reference evidence="2 3" key="1">
    <citation type="journal article" date="2015" name="Microbiome">
        <title>Genomic resolution of linkages in carbon, nitrogen, and sulfur cycling among widespread estuary sediment bacteria.</title>
        <authorList>
            <person name="Baker B.J."/>
            <person name="Lazar C.S."/>
            <person name="Teske A.P."/>
            <person name="Dick G.J."/>
        </authorList>
    </citation>
    <scope>NUCLEOTIDE SEQUENCE [LARGE SCALE GENOMIC DNA]</scope>
    <source>
        <strain evidence="2">DG_56</strain>
    </source>
</reference>
<feature type="non-terminal residue" evidence="2">
    <location>
        <position position="116"/>
    </location>
</feature>
<sequence length="116" mass="12498">MVAAVAAALLLPRHYEARATVLPSEQALTSPLTSGVAGSPETPAWSRPEERQAQLPNLIALIHSGAMRRRVQEAQNLPLDKDLYTLDVSVLRTKGGEATYMLEIIVGAPKPKMAVD</sequence>
<dbReference type="AlphaFoldDB" id="A0A0S7XNM0"/>
<evidence type="ECO:0000256" key="1">
    <source>
        <dbReference type="SAM" id="MobiDB-lite"/>
    </source>
</evidence>